<sequence length="61" mass="6268">MEDEVFFALSALLLAEELAAKRAYLAACTLTDGALAEGAARLACSAAARHAALTSLAEDMP</sequence>
<dbReference type="EMBL" id="DXAJ01000099">
    <property type="protein sequence ID" value="HJA03005.1"/>
    <property type="molecule type" value="Genomic_DNA"/>
</dbReference>
<accession>A0A9D2H445</accession>
<proteinExistence type="predicted"/>
<evidence type="ECO:0000313" key="2">
    <source>
        <dbReference type="Proteomes" id="UP000824221"/>
    </source>
</evidence>
<reference evidence="1" key="2">
    <citation type="submission" date="2021-04" db="EMBL/GenBank/DDBJ databases">
        <authorList>
            <person name="Gilroy R."/>
        </authorList>
    </citation>
    <scope>NUCLEOTIDE SEQUENCE</scope>
    <source>
        <strain evidence="1">CHK156-179</strain>
    </source>
</reference>
<evidence type="ECO:0000313" key="1">
    <source>
        <dbReference type="EMBL" id="HJA03005.1"/>
    </source>
</evidence>
<comment type="caution">
    <text evidence="1">The sequence shown here is derived from an EMBL/GenBank/DDBJ whole genome shotgun (WGS) entry which is preliminary data.</text>
</comment>
<protein>
    <submittedName>
        <fullName evidence="1">Uncharacterized protein</fullName>
    </submittedName>
</protein>
<dbReference type="Proteomes" id="UP000824221">
    <property type="component" value="Unassembled WGS sequence"/>
</dbReference>
<organism evidence="1 2">
    <name type="scientific">Candidatus Gallimonas gallistercoris</name>
    <dbReference type="NCBI Taxonomy" id="2838602"/>
    <lineage>
        <taxon>Bacteria</taxon>
        <taxon>Bacillati</taxon>
        <taxon>Bacillota</taxon>
        <taxon>Clostridia</taxon>
        <taxon>Candidatus Gallimonas</taxon>
    </lineage>
</organism>
<reference evidence="1" key="1">
    <citation type="journal article" date="2021" name="PeerJ">
        <title>Extensive microbial diversity within the chicken gut microbiome revealed by metagenomics and culture.</title>
        <authorList>
            <person name="Gilroy R."/>
            <person name="Ravi A."/>
            <person name="Getino M."/>
            <person name="Pursley I."/>
            <person name="Horton D.L."/>
            <person name="Alikhan N.F."/>
            <person name="Baker D."/>
            <person name="Gharbi K."/>
            <person name="Hall N."/>
            <person name="Watson M."/>
            <person name="Adriaenssens E.M."/>
            <person name="Foster-Nyarko E."/>
            <person name="Jarju S."/>
            <person name="Secka A."/>
            <person name="Antonio M."/>
            <person name="Oren A."/>
            <person name="Chaudhuri R.R."/>
            <person name="La Ragione R."/>
            <person name="Hildebrand F."/>
            <person name="Pallen M.J."/>
        </authorList>
    </citation>
    <scope>NUCLEOTIDE SEQUENCE</scope>
    <source>
        <strain evidence="1">CHK156-179</strain>
    </source>
</reference>
<dbReference type="AlphaFoldDB" id="A0A9D2H445"/>
<gene>
    <name evidence="1" type="ORF">H9797_06515</name>
</gene>
<name>A0A9D2H445_9FIRM</name>